<dbReference type="EMBL" id="CAJVPL010001083">
    <property type="protein sequence ID" value="CAG8551579.1"/>
    <property type="molecule type" value="Genomic_DNA"/>
</dbReference>
<feature type="transmembrane region" description="Helical" evidence="1">
    <location>
        <begin position="131"/>
        <end position="151"/>
    </location>
</feature>
<gene>
    <name evidence="2" type="ORF">AGERDE_LOCUS6694</name>
</gene>
<feature type="transmembrane region" description="Helical" evidence="1">
    <location>
        <begin position="163"/>
        <end position="182"/>
    </location>
</feature>
<dbReference type="Proteomes" id="UP000789831">
    <property type="component" value="Unassembled WGS sequence"/>
</dbReference>
<dbReference type="AlphaFoldDB" id="A0A9N9FRN2"/>
<comment type="caution">
    <text evidence="2">The sequence shown here is derived from an EMBL/GenBank/DDBJ whole genome shotgun (WGS) entry which is preliminary data.</text>
</comment>
<proteinExistence type="predicted"/>
<evidence type="ECO:0000313" key="2">
    <source>
        <dbReference type="EMBL" id="CAG8551579.1"/>
    </source>
</evidence>
<name>A0A9N9FRN2_9GLOM</name>
<reference evidence="2" key="1">
    <citation type="submission" date="2021-06" db="EMBL/GenBank/DDBJ databases">
        <authorList>
            <person name="Kallberg Y."/>
            <person name="Tangrot J."/>
            <person name="Rosling A."/>
        </authorList>
    </citation>
    <scope>NUCLEOTIDE SEQUENCE</scope>
    <source>
        <strain evidence="2">MT106</strain>
    </source>
</reference>
<sequence length="238" mass="26703">MAQNKFLAINLFNKLQNPVPQYVLCCLPAIATIGASPKADASVIERLSSLASAYYIVLGAAVAIARLAVTSICQDWPYIPLALAWTLPAIYRRTVHGKLLVRDPKLVIRKGEIIVKKLLDDEYKKHIHNRVLLTALASIAVPWISVIIAYFTPPRGFFCRSKYLSVFCAIWSFNSALAYIHHRVEKKFKFVDNIIHIWFTVCGVGVGIFIIALAVISTDRTWWISLLGEACNKTCHVY</sequence>
<feature type="transmembrane region" description="Helical" evidence="1">
    <location>
        <begin position="194"/>
        <end position="216"/>
    </location>
</feature>
<keyword evidence="1" id="KW-0472">Membrane</keyword>
<keyword evidence="1" id="KW-0812">Transmembrane</keyword>
<protein>
    <submittedName>
        <fullName evidence="2">5002_t:CDS:1</fullName>
    </submittedName>
</protein>
<dbReference type="OrthoDB" id="2390474at2759"/>
<keyword evidence="1" id="KW-1133">Transmembrane helix</keyword>
<evidence type="ECO:0000313" key="3">
    <source>
        <dbReference type="Proteomes" id="UP000789831"/>
    </source>
</evidence>
<accession>A0A9N9FRN2</accession>
<evidence type="ECO:0000256" key="1">
    <source>
        <dbReference type="SAM" id="Phobius"/>
    </source>
</evidence>
<keyword evidence="3" id="KW-1185">Reference proteome</keyword>
<organism evidence="2 3">
    <name type="scientific">Ambispora gerdemannii</name>
    <dbReference type="NCBI Taxonomy" id="144530"/>
    <lineage>
        <taxon>Eukaryota</taxon>
        <taxon>Fungi</taxon>
        <taxon>Fungi incertae sedis</taxon>
        <taxon>Mucoromycota</taxon>
        <taxon>Glomeromycotina</taxon>
        <taxon>Glomeromycetes</taxon>
        <taxon>Archaeosporales</taxon>
        <taxon>Ambisporaceae</taxon>
        <taxon>Ambispora</taxon>
    </lineage>
</organism>